<evidence type="ECO:0000256" key="3">
    <source>
        <dbReference type="ARBA" id="ARBA00022714"/>
    </source>
</evidence>
<gene>
    <name evidence="10" type="ORF">A5726_17325</name>
</gene>
<evidence type="ECO:0000313" key="10">
    <source>
        <dbReference type="EMBL" id="OBF19669.1"/>
    </source>
</evidence>
<dbReference type="CDD" id="cd00207">
    <property type="entry name" value="fer2"/>
    <property type="match status" value="1"/>
</dbReference>
<dbReference type="Gene3D" id="2.40.30.10">
    <property type="entry name" value="Translation factors"/>
    <property type="match status" value="1"/>
</dbReference>
<name>A0A1A1ZXB8_9MYCO</name>
<organism evidence="10 11">
    <name type="scientific">Mycolicibacterium conceptionense</name>
    <dbReference type="NCBI Taxonomy" id="451644"/>
    <lineage>
        <taxon>Bacteria</taxon>
        <taxon>Bacillati</taxon>
        <taxon>Actinomycetota</taxon>
        <taxon>Actinomycetes</taxon>
        <taxon>Mycobacteriales</taxon>
        <taxon>Mycobacteriaceae</taxon>
        <taxon>Mycolicibacterium</taxon>
    </lineage>
</organism>
<proteinExistence type="predicted"/>
<dbReference type="Proteomes" id="UP000093779">
    <property type="component" value="Unassembled WGS sequence"/>
</dbReference>
<keyword evidence="7" id="KW-0411">Iron-sulfur</keyword>
<dbReference type="CDD" id="cd06185">
    <property type="entry name" value="PDR_like"/>
    <property type="match status" value="1"/>
</dbReference>
<dbReference type="GO" id="GO:0046872">
    <property type="term" value="F:metal ion binding"/>
    <property type="evidence" value="ECO:0007669"/>
    <property type="project" value="UniProtKB-KW"/>
</dbReference>
<dbReference type="InterPro" id="IPR006058">
    <property type="entry name" value="2Fe2S_fd_BS"/>
</dbReference>
<dbReference type="PROSITE" id="PS51085">
    <property type="entry name" value="2FE2S_FER_2"/>
    <property type="match status" value="1"/>
</dbReference>
<dbReference type="InterPro" id="IPR050415">
    <property type="entry name" value="MRET"/>
</dbReference>
<comment type="caution">
    <text evidence="10">The sequence shown here is derived from an EMBL/GenBank/DDBJ whole genome shotgun (WGS) entry which is preliminary data.</text>
</comment>
<reference evidence="10 11" key="1">
    <citation type="submission" date="2016-06" db="EMBL/GenBank/DDBJ databases">
        <authorList>
            <person name="Kjaerup R.B."/>
            <person name="Dalgaard T.S."/>
            <person name="Juul-Madsen H.R."/>
        </authorList>
    </citation>
    <scope>NUCLEOTIDE SEQUENCE [LARGE SCALE GENOMIC DNA]</scope>
    <source>
        <strain evidence="10 11">ACS1953</strain>
    </source>
</reference>
<evidence type="ECO:0000256" key="7">
    <source>
        <dbReference type="ARBA" id="ARBA00023014"/>
    </source>
</evidence>
<dbReference type="PANTHER" id="PTHR47354">
    <property type="entry name" value="NADH OXIDOREDUCTASE HCR"/>
    <property type="match status" value="1"/>
</dbReference>
<dbReference type="SUPFAM" id="SSF54292">
    <property type="entry name" value="2Fe-2S ferredoxin-like"/>
    <property type="match status" value="1"/>
</dbReference>
<feature type="domain" description="FAD-binding FR-type" evidence="9">
    <location>
        <begin position="9"/>
        <end position="115"/>
    </location>
</feature>
<evidence type="ECO:0000259" key="9">
    <source>
        <dbReference type="PROSITE" id="PS51384"/>
    </source>
</evidence>
<dbReference type="InterPro" id="IPR001433">
    <property type="entry name" value="OxRdtase_FAD/NAD-bd"/>
</dbReference>
<evidence type="ECO:0000256" key="4">
    <source>
        <dbReference type="ARBA" id="ARBA00022723"/>
    </source>
</evidence>
<evidence type="ECO:0000256" key="6">
    <source>
        <dbReference type="ARBA" id="ARBA00023004"/>
    </source>
</evidence>
<dbReference type="InterPro" id="IPR036010">
    <property type="entry name" value="2Fe-2S_ferredoxin-like_sf"/>
</dbReference>
<dbReference type="AlphaFoldDB" id="A0A1A1ZXB8"/>
<accession>A0A1A1ZXB8</accession>
<dbReference type="PRINTS" id="PR00409">
    <property type="entry name" value="PHDIOXRDTASE"/>
</dbReference>
<dbReference type="InterPro" id="IPR001041">
    <property type="entry name" value="2Fe-2S_ferredoxin-type"/>
</dbReference>
<evidence type="ECO:0000256" key="2">
    <source>
        <dbReference type="ARBA" id="ARBA00022630"/>
    </source>
</evidence>
<sequence length="326" mass="34935">MALRQPATTSAFELRVARRRDAATGIIGLDLIAPEGTDLPPWQPGAHLEFLLPGPDGTEMIRHYSLCGDPADRGVYRFGVLEDTEGRGGSAYVHAHLHEGASVRVSGPHNHFPLHQAADSYLFVAGGIGITPILAMARAAATEDRPWRAVYLARSRDRLAFADELLELGGDRVTIWVDDEMGQFDLAALVTELAPGTGVYACGPGRMLDALTELHRADAGWQLNLERFAAAPIDATGDVDFEVVTVSSGASYPVPAGCSILEVLRKNGMAVDFSCSEGVCGTCETAVVEGLPEHRDAVLSAEEREANDTMMICVSRARTARLVLDI</sequence>
<dbReference type="PANTHER" id="PTHR47354:SF1">
    <property type="entry name" value="CARNITINE MONOOXYGENASE REDUCTASE SUBUNIT"/>
    <property type="match status" value="1"/>
</dbReference>
<dbReference type="SUPFAM" id="SSF52343">
    <property type="entry name" value="Ferredoxin reductase-like, C-terminal NADP-linked domain"/>
    <property type="match status" value="1"/>
</dbReference>
<dbReference type="PROSITE" id="PS51384">
    <property type="entry name" value="FAD_FR"/>
    <property type="match status" value="1"/>
</dbReference>
<dbReference type="GO" id="GO:0051537">
    <property type="term" value="F:2 iron, 2 sulfur cluster binding"/>
    <property type="evidence" value="ECO:0007669"/>
    <property type="project" value="UniProtKB-KW"/>
</dbReference>
<dbReference type="InterPro" id="IPR017938">
    <property type="entry name" value="Riboflavin_synthase-like_b-brl"/>
</dbReference>
<feature type="domain" description="2Fe-2S ferredoxin-type" evidence="8">
    <location>
        <begin position="242"/>
        <end position="326"/>
    </location>
</feature>
<dbReference type="Gene3D" id="3.10.20.30">
    <property type="match status" value="1"/>
</dbReference>
<evidence type="ECO:0000256" key="5">
    <source>
        <dbReference type="ARBA" id="ARBA00023002"/>
    </source>
</evidence>
<keyword evidence="5" id="KW-0560">Oxidoreductase</keyword>
<keyword evidence="4" id="KW-0479">Metal-binding</keyword>
<keyword evidence="3" id="KW-0001">2Fe-2S</keyword>
<dbReference type="GO" id="GO:0016491">
    <property type="term" value="F:oxidoreductase activity"/>
    <property type="evidence" value="ECO:0007669"/>
    <property type="project" value="UniProtKB-KW"/>
</dbReference>
<dbReference type="InterPro" id="IPR017927">
    <property type="entry name" value="FAD-bd_FR_type"/>
</dbReference>
<evidence type="ECO:0000259" key="8">
    <source>
        <dbReference type="PROSITE" id="PS51085"/>
    </source>
</evidence>
<dbReference type="Gene3D" id="3.40.50.80">
    <property type="entry name" value="Nucleotide-binding domain of ferredoxin-NADP reductase (FNR) module"/>
    <property type="match status" value="1"/>
</dbReference>
<keyword evidence="2" id="KW-0285">Flavoprotein</keyword>
<comment type="cofactor">
    <cofactor evidence="1">
        <name>FAD</name>
        <dbReference type="ChEBI" id="CHEBI:57692"/>
    </cofactor>
</comment>
<dbReference type="Pfam" id="PF00111">
    <property type="entry name" value="Fer2"/>
    <property type="match status" value="1"/>
</dbReference>
<dbReference type="InterPro" id="IPR012675">
    <property type="entry name" value="Beta-grasp_dom_sf"/>
</dbReference>
<evidence type="ECO:0000313" key="11">
    <source>
        <dbReference type="Proteomes" id="UP000093779"/>
    </source>
</evidence>
<dbReference type="Pfam" id="PF00175">
    <property type="entry name" value="NAD_binding_1"/>
    <property type="match status" value="1"/>
</dbReference>
<dbReference type="EMBL" id="LZHX01000059">
    <property type="protein sequence ID" value="OBF19669.1"/>
    <property type="molecule type" value="Genomic_DNA"/>
</dbReference>
<dbReference type="InterPro" id="IPR039261">
    <property type="entry name" value="FNR_nucleotide-bd"/>
</dbReference>
<protein>
    <recommendedName>
        <fullName evidence="12">Ferredoxin</fullName>
    </recommendedName>
</protein>
<evidence type="ECO:0000256" key="1">
    <source>
        <dbReference type="ARBA" id="ARBA00001974"/>
    </source>
</evidence>
<dbReference type="PROSITE" id="PS00197">
    <property type="entry name" value="2FE2S_FER_1"/>
    <property type="match status" value="1"/>
</dbReference>
<keyword evidence="6" id="KW-0408">Iron</keyword>
<dbReference type="SUPFAM" id="SSF63380">
    <property type="entry name" value="Riboflavin synthase domain-like"/>
    <property type="match status" value="1"/>
</dbReference>
<evidence type="ECO:0008006" key="12">
    <source>
        <dbReference type="Google" id="ProtNLM"/>
    </source>
</evidence>